<evidence type="ECO:0000313" key="2">
    <source>
        <dbReference type="EMBL" id="PNH07137.1"/>
    </source>
</evidence>
<feature type="non-terminal residue" evidence="2">
    <location>
        <position position="116"/>
    </location>
</feature>
<name>A0A2J8A3P4_9CHLO</name>
<feature type="non-terminal residue" evidence="2">
    <location>
        <position position="1"/>
    </location>
</feature>
<protein>
    <submittedName>
        <fullName evidence="2">Uncharacterized protein</fullName>
    </submittedName>
</protein>
<gene>
    <name evidence="2" type="ORF">TSOC_006430</name>
</gene>
<proteinExistence type="predicted"/>
<accession>A0A2J8A3P4</accession>
<dbReference type="AlphaFoldDB" id="A0A2J8A3P4"/>
<feature type="region of interest" description="Disordered" evidence="1">
    <location>
        <begin position="35"/>
        <end position="54"/>
    </location>
</feature>
<feature type="region of interest" description="Disordered" evidence="1">
    <location>
        <begin position="62"/>
        <end position="116"/>
    </location>
</feature>
<feature type="region of interest" description="Disordered" evidence="1">
    <location>
        <begin position="1"/>
        <end position="27"/>
    </location>
</feature>
<comment type="caution">
    <text evidence="2">The sequence shown here is derived from an EMBL/GenBank/DDBJ whole genome shotgun (WGS) entry which is preliminary data.</text>
</comment>
<keyword evidence="3" id="KW-1185">Reference proteome</keyword>
<feature type="compositionally biased region" description="Basic residues" evidence="1">
    <location>
        <begin position="105"/>
        <end position="116"/>
    </location>
</feature>
<organism evidence="2 3">
    <name type="scientific">Tetrabaena socialis</name>
    <dbReference type="NCBI Taxonomy" id="47790"/>
    <lineage>
        <taxon>Eukaryota</taxon>
        <taxon>Viridiplantae</taxon>
        <taxon>Chlorophyta</taxon>
        <taxon>core chlorophytes</taxon>
        <taxon>Chlorophyceae</taxon>
        <taxon>CS clade</taxon>
        <taxon>Chlamydomonadales</taxon>
        <taxon>Tetrabaenaceae</taxon>
        <taxon>Tetrabaena</taxon>
    </lineage>
</organism>
<evidence type="ECO:0000256" key="1">
    <source>
        <dbReference type="SAM" id="MobiDB-lite"/>
    </source>
</evidence>
<sequence>HGQVRSDRHRPRRMRQAGSGGLPLPRPAAAVAAARRLHGPPLRRAQRRHGAAAGRVCARVLPAARHHGRGQHRRHPGPDRHGHPVRRGRGAADQGRGGPGGRGRWWLRRRRGGRRV</sequence>
<dbReference type="EMBL" id="PGGS01000195">
    <property type="protein sequence ID" value="PNH07137.1"/>
    <property type="molecule type" value="Genomic_DNA"/>
</dbReference>
<evidence type="ECO:0000313" key="3">
    <source>
        <dbReference type="Proteomes" id="UP000236333"/>
    </source>
</evidence>
<reference evidence="2 3" key="1">
    <citation type="journal article" date="2017" name="Mol. Biol. Evol.">
        <title>The 4-celled Tetrabaena socialis nuclear genome reveals the essential components for genetic control of cell number at the origin of multicellularity in the volvocine lineage.</title>
        <authorList>
            <person name="Featherston J."/>
            <person name="Arakaki Y."/>
            <person name="Hanschen E.R."/>
            <person name="Ferris P.J."/>
            <person name="Michod R.E."/>
            <person name="Olson B.J.S.C."/>
            <person name="Nozaki H."/>
            <person name="Durand P.M."/>
        </authorList>
    </citation>
    <scope>NUCLEOTIDE SEQUENCE [LARGE SCALE GENOMIC DNA]</scope>
    <source>
        <strain evidence="2 3">NIES-571</strain>
    </source>
</reference>
<dbReference type="Proteomes" id="UP000236333">
    <property type="component" value="Unassembled WGS sequence"/>
</dbReference>
<feature type="compositionally biased region" description="Basic residues" evidence="1">
    <location>
        <begin position="64"/>
        <end position="75"/>
    </location>
</feature>